<keyword evidence="2" id="KW-0238">DNA-binding</keyword>
<gene>
    <name evidence="2" type="ORF">CGZ94_15695</name>
</gene>
<dbReference type="Proteomes" id="UP000215896">
    <property type="component" value="Unassembled WGS sequence"/>
</dbReference>
<dbReference type="CDD" id="cd04488">
    <property type="entry name" value="RecG_wedge_OBF"/>
    <property type="match status" value="1"/>
</dbReference>
<organism evidence="2 3">
    <name type="scientific">Enemella evansiae</name>
    <dbReference type="NCBI Taxonomy" id="2016499"/>
    <lineage>
        <taxon>Bacteria</taxon>
        <taxon>Bacillati</taxon>
        <taxon>Actinomycetota</taxon>
        <taxon>Actinomycetes</taxon>
        <taxon>Propionibacteriales</taxon>
        <taxon>Propionibacteriaceae</taxon>
        <taxon>Enemella</taxon>
    </lineage>
</organism>
<dbReference type="EMBL" id="NMVO01000016">
    <property type="protein sequence ID" value="OYO10745.1"/>
    <property type="molecule type" value="Genomic_DNA"/>
</dbReference>
<feature type="domain" description="OB" evidence="1">
    <location>
        <begin position="38"/>
        <end position="111"/>
    </location>
</feature>
<dbReference type="InterPro" id="IPR012340">
    <property type="entry name" value="NA-bd_OB-fold"/>
</dbReference>
<dbReference type="InterPro" id="IPR004365">
    <property type="entry name" value="NA-bd_OB_tRNA"/>
</dbReference>
<protein>
    <submittedName>
        <fullName evidence="2">DNA-binding protein</fullName>
    </submittedName>
</protein>
<comment type="caution">
    <text evidence="2">The sequence shown here is derived from an EMBL/GenBank/DDBJ whole genome shotgun (WGS) entry which is preliminary data.</text>
</comment>
<dbReference type="InterPro" id="IPR016499">
    <property type="entry name" value="NucleicA-bd_Rv2694c_prd"/>
</dbReference>
<dbReference type="Gene3D" id="2.40.50.140">
    <property type="entry name" value="Nucleic acid-binding proteins"/>
    <property type="match status" value="1"/>
</dbReference>
<name>A0A255G4D7_9ACTN</name>
<evidence type="ECO:0000313" key="3">
    <source>
        <dbReference type="Proteomes" id="UP000215896"/>
    </source>
</evidence>
<dbReference type="SUPFAM" id="SSF50249">
    <property type="entry name" value="Nucleic acid-binding proteins"/>
    <property type="match status" value="1"/>
</dbReference>
<proteinExistence type="predicted"/>
<sequence>MLRRIVRSNEELESEDLRRQSEEAGAALCGSCNDRQKVRLRGTVSSVTINPQDDSRRLEVDFRDGTGQVTLVWMGRRSIPGIQAGTTMLVEGRLSRHGGQAVVYNPRYELLNVPGI</sequence>
<evidence type="ECO:0000313" key="2">
    <source>
        <dbReference type="EMBL" id="OYO10745.1"/>
    </source>
</evidence>
<dbReference type="GO" id="GO:0003677">
    <property type="term" value="F:DNA binding"/>
    <property type="evidence" value="ECO:0007669"/>
    <property type="project" value="UniProtKB-KW"/>
</dbReference>
<accession>A0A255G4D7</accession>
<reference evidence="2 3" key="1">
    <citation type="submission" date="2017-07" db="EMBL/GenBank/DDBJ databases">
        <title>Draft whole genome sequences of clinical Proprionibacteriaceae strains.</title>
        <authorList>
            <person name="Bernier A.-M."/>
            <person name="Bernard K."/>
            <person name="Domingo M.-C."/>
        </authorList>
    </citation>
    <scope>NUCLEOTIDE SEQUENCE [LARGE SCALE GENOMIC DNA]</scope>
    <source>
        <strain evidence="2 3">NML 030167</strain>
    </source>
</reference>
<evidence type="ECO:0000259" key="1">
    <source>
        <dbReference type="Pfam" id="PF01336"/>
    </source>
</evidence>
<keyword evidence="3" id="KW-1185">Reference proteome</keyword>
<dbReference type="AlphaFoldDB" id="A0A255G4D7"/>
<dbReference type="OrthoDB" id="3268233at2"/>
<dbReference type="PIRSF" id="PIRSF006910">
    <property type="entry name" value="NA_bind_Rv2694c_prd"/>
    <property type="match status" value="1"/>
</dbReference>
<dbReference type="Pfam" id="PF01336">
    <property type="entry name" value="tRNA_anti-codon"/>
    <property type="match status" value="1"/>
</dbReference>